<reference evidence="1 2" key="1">
    <citation type="submission" date="2018-02" db="EMBL/GenBank/DDBJ databases">
        <title>Draft genome sequence of bacterial isolates from marine environment.</title>
        <authorList>
            <person name="Singh S.K."/>
            <person name="Hill R."/>
            <person name="Major S."/>
            <person name="Cai H."/>
            <person name="Li Y."/>
        </authorList>
    </citation>
    <scope>NUCLEOTIDE SEQUENCE [LARGE SCALE GENOMIC DNA]</scope>
    <source>
        <strain evidence="1 2">IMET F</strain>
    </source>
</reference>
<evidence type="ECO:0000313" key="1">
    <source>
        <dbReference type="EMBL" id="PPZ91653.1"/>
    </source>
</evidence>
<sequence length="129" mass="15216">MKRHFSIFLLTIYLFSFTEVKEVLKIPALVEHYQEHKSENKNISIIGFIALHYLSGSQKDSDYEKDMKLPFKAHEISSVSFVIQDLPKSFELNLGQTKKFFEEKNQNFHYTESFINPHLLSFFQPPELV</sequence>
<accession>A0A2S7I4Z9</accession>
<protein>
    <submittedName>
        <fullName evidence="1">Uncharacterized protein</fullName>
    </submittedName>
</protein>
<proteinExistence type="predicted"/>
<evidence type="ECO:0000313" key="2">
    <source>
        <dbReference type="Proteomes" id="UP000238565"/>
    </source>
</evidence>
<organism evidence="1 2">
    <name type="scientific">Cloacibacterium normanense</name>
    <dbReference type="NCBI Taxonomy" id="237258"/>
    <lineage>
        <taxon>Bacteria</taxon>
        <taxon>Pseudomonadati</taxon>
        <taxon>Bacteroidota</taxon>
        <taxon>Flavobacteriia</taxon>
        <taxon>Flavobacteriales</taxon>
        <taxon>Weeksellaceae</taxon>
    </lineage>
</organism>
<dbReference type="AlphaFoldDB" id="A0A2S7I4Z9"/>
<dbReference type="EMBL" id="PTPZ01000003">
    <property type="protein sequence ID" value="PPZ91653.1"/>
    <property type="molecule type" value="Genomic_DNA"/>
</dbReference>
<gene>
    <name evidence="1" type="ORF">C3729_06170</name>
</gene>
<dbReference type="Proteomes" id="UP000238565">
    <property type="component" value="Unassembled WGS sequence"/>
</dbReference>
<name>A0A2S7I4Z9_9FLAO</name>
<comment type="caution">
    <text evidence="1">The sequence shown here is derived from an EMBL/GenBank/DDBJ whole genome shotgun (WGS) entry which is preliminary data.</text>
</comment>